<name>A0A916J438_9PROT</name>
<organism evidence="1 2">
    <name type="scientific">Georgfuchsia toluolica</name>
    <dbReference type="NCBI Taxonomy" id="424218"/>
    <lineage>
        <taxon>Bacteria</taxon>
        <taxon>Pseudomonadati</taxon>
        <taxon>Pseudomonadota</taxon>
        <taxon>Betaproteobacteria</taxon>
        <taxon>Nitrosomonadales</taxon>
        <taxon>Sterolibacteriaceae</taxon>
        <taxon>Georgfuchsia</taxon>
    </lineage>
</organism>
<sequence>MQAFYTGQTKYCCNATICLLSYAIRSLRTAALRGGVAWAFVEAAHFALRFCPEAKRFYERKKAKTNSIIAIKALAHKLARACYHMLKENKPFNVHRCFA</sequence>
<dbReference type="InterPro" id="IPR047650">
    <property type="entry name" value="Transpos_IS110"/>
</dbReference>
<proteinExistence type="predicted"/>
<accession>A0A916J438</accession>
<keyword evidence="2" id="KW-1185">Reference proteome</keyword>
<dbReference type="PANTHER" id="PTHR33055">
    <property type="entry name" value="TRANSPOSASE FOR INSERTION SEQUENCE ELEMENT IS1111A"/>
    <property type="match status" value="1"/>
</dbReference>
<dbReference type="EMBL" id="CAJQUM010000001">
    <property type="protein sequence ID" value="CAG4884329.1"/>
    <property type="molecule type" value="Genomic_DNA"/>
</dbReference>
<dbReference type="AlphaFoldDB" id="A0A916J438"/>
<comment type="caution">
    <text evidence="1">The sequence shown here is derived from an EMBL/GenBank/DDBJ whole genome shotgun (WGS) entry which is preliminary data.</text>
</comment>
<gene>
    <name evidence="1" type="ORF">GTOL_12212</name>
</gene>
<protein>
    <recommendedName>
        <fullName evidence="3">Transposase</fullName>
    </recommendedName>
</protein>
<dbReference type="PANTHER" id="PTHR33055:SF15">
    <property type="entry name" value="TRANSPOSASE-RELATED"/>
    <property type="match status" value="1"/>
</dbReference>
<dbReference type="Proteomes" id="UP000742786">
    <property type="component" value="Unassembled WGS sequence"/>
</dbReference>
<dbReference type="RefSeq" id="WP_220636189.1">
    <property type="nucleotide sequence ID" value="NZ_CAJQUM010000001.1"/>
</dbReference>
<evidence type="ECO:0000313" key="2">
    <source>
        <dbReference type="Proteomes" id="UP000742786"/>
    </source>
</evidence>
<evidence type="ECO:0000313" key="1">
    <source>
        <dbReference type="EMBL" id="CAG4884329.1"/>
    </source>
</evidence>
<reference evidence="1" key="1">
    <citation type="submission" date="2021-04" db="EMBL/GenBank/DDBJ databases">
        <authorList>
            <person name="Hornung B."/>
        </authorList>
    </citation>
    <scope>NUCLEOTIDE SEQUENCE</scope>
    <source>
        <strain evidence="1">G5G6</strain>
    </source>
</reference>
<evidence type="ECO:0008006" key="3">
    <source>
        <dbReference type="Google" id="ProtNLM"/>
    </source>
</evidence>